<dbReference type="EMBL" id="CP049838">
    <property type="protein sequence ID" value="QJS99076.1"/>
    <property type="molecule type" value="Genomic_DNA"/>
</dbReference>
<feature type="domain" description="Cupin type-2" evidence="1">
    <location>
        <begin position="15"/>
        <end position="75"/>
    </location>
</feature>
<dbReference type="Gene3D" id="2.60.120.10">
    <property type="entry name" value="Jelly Rolls"/>
    <property type="match status" value="1"/>
</dbReference>
<proteinExistence type="predicted"/>
<dbReference type="Pfam" id="PF07883">
    <property type="entry name" value="Cupin_2"/>
    <property type="match status" value="1"/>
</dbReference>
<gene>
    <name evidence="2" type="ORF">G9272_00955</name>
</gene>
<reference evidence="2" key="1">
    <citation type="submission" date="2020-03" db="EMBL/GenBank/DDBJ databases">
        <title>Molecular networking-based the target discovery of potent antiproliferative macrolactams: 5/6/7/16 polycyclic ansamycins and glycosylated trienomycin from Streptomyces cacaoi subsp. asoensis.</title>
        <authorList>
            <person name="Liu L.-L."/>
        </authorList>
    </citation>
    <scope>NUCLEOTIDE SEQUENCE [LARGE SCALE GENOMIC DNA]</scope>
    <source>
        <strain evidence="2">H2S5</strain>
    </source>
</reference>
<evidence type="ECO:0000259" key="1">
    <source>
        <dbReference type="Pfam" id="PF07883"/>
    </source>
</evidence>
<dbReference type="AlphaFoldDB" id="A0A6M4WEL3"/>
<sequence length="104" mass="11293">MVGSRGEGGEQAAREKAHVETGLPATAFCVVKGEIEFTIGDRKVVGEPGAFAHMPKGEPHGFTNRGNEDATLLIMFYPICNREDYFRGLGRLTANGRNPSLEEL</sequence>
<organism evidence="2 3">
    <name type="scientific">Streptomyces asoensis</name>
    <dbReference type="NCBI Taxonomy" id="249586"/>
    <lineage>
        <taxon>Bacteria</taxon>
        <taxon>Bacillati</taxon>
        <taxon>Actinomycetota</taxon>
        <taxon>Actinomycetes</taxon>
        <taxon>Kitasatosporales</taxon>
        <taxon>Streptomycetaceae</taxon>
        <taxon>Streptomyces</taxon>
    </lineage>
</organism>
<accession>A0A6M4WEL3</accession>
<dbReference type="InterPro" id="IPR014710">
    <property type="entry name" value="RmlC-like_jellyroll"/>
</dbReference>
<evidence type="ECO:0000313" key="3">
    <source>
        <dbReference type="Proteomes" id="UP000502665"/>
    </source>
</evidence>
<dbReference type="InterPro" id="IPR011051">
    <property type="entry name" value="RmlC_Cupin_sf"/>
</dbReference>
<dbReference type="InterPro" id="IPR053146">
    <property type="entry name" value="QDO-like"/>
</dbReference>
<dbReference type="Proteomes" id="UP000502665">
    <property type="component" value="Chromosome"/>
</dbReference>
<dbReference type="PANTHER" id="PTHR36440:SF1">
    <property type="entry name" value="PUTATIVE (AFU_ORTHOLOGUE AFUA_8G07350)-RELATED"/>
    <property type="match status" value="1"/>
</dbReference>
<dbReference type="PANTHER" id="PTHR36440">
    <property type="entry name" value="PUTATIVE (AFU_ORTHOLOGUE AFUA_8G07350)-RELATED"/>
    <property type="match status" value="1"/>
</dbReference>
<evidence type="ECO:0000313" key="2">
    <source>
        <dbReference type="EMBL" id="QJS99076.1"/>
    </source>
</evidence>
<protein>
    <submittedName>
        <fullName evidence="2">Cupin domain-containing protein</fullName>
    </submittedName>
</protein>
<keyword evidence="3" id="KW-1185">Reference proteome</keyword>
<name>A0A6M4WEL3_9ACTN</name>
<dbReference type="RefSeq" id="WP_171394729.1">
    <property type="nucleotide sequence ID" value="NZ_CP049838.1"/>
</dbReference>
<dbReference type="InterPro" id="IPR013096">
    <property type="entry name" value="Cupin_2"/>
</dbReference>
<dbReference type="SUPFAM" id="SSF51182">
    <property type="entry name" value="RmlC-like cupins"/>
    <property type="match status" value="1"/>
</dbReference>